<organism evidence="9 10">
    <name type="scientific">Glycocaulis alkaliphilus</name>
    <dbReference type="NCBI Taxonomy" id="1434191"/>
    <lineage>
        <taxon>Bacteria</taxon>
        <taxon>Pseudomonadati</taxon>
        <taxon>Pseudomonadota</taxon>
        <taxon>Alphaproteobacteria</taxon>
        <taxon>Maricaulales</taxon>
        <taxon>Maricaulaceae</taxon>
        <taxon>Glycocaulis</taxon>
    </lineage>
</organism>
<dbReference type="PANTHER" id="PTHR43065">
    <property type="entry name" value="SENSOR HISTIDINE KINASE"/>
    <property type="match status" value="1"/>
</dbReference>
<evidence type="ECO:0000256" key="1">
    <source>
        <dbReference type="ARBA" id="ARBA00000085"/>
    </source>
</evidence>
<dbReference type="Pfam" id="PF02518">
    <property type="entry name" value="HATPase_c"/>
    <property type="match status" value="1"/>
</dbReference>
<keyword evidence="6" id="KW-1133">Transmembrane helix</keyword>
<evidence type="ECO:0000259" key="8">
    <source>
        <dbReference type="PROSITE" id="PS50110"/>
    </source>
</evidence>
<feature type="transmembrane region" description="Helical" evidence="6">
    <location>
        <begin position="44"/>
        <end position="67"/>
    </location>
</feature>
<proteinExistence type="predicted"/>
<dbReference type="Pfam" id="PF13188">
    <property type="entry name" value="PAS_8"/>
    <property type="match status" value="1"/>
</dbReference>
<dbReference type="SMART" id="SM00448">
    <property type="entry name" value="REC"/>
    <property type="match status" value="1"/>
</dbReference>
<dbReference type="Pfam" id="PF00072">
    <property type="entry name" value="Response_reg"/>
    <property type="match status" value="1"/>
</dbReference>
<dbReference type="InterPro" id="IPR003594">
    <property type="entry name" value="HATPase_dom"/>
</dbReference>
<comment type="catalytic activity">
    <reaction evidence="1">
        <text>ATP + protein L-histidine = ADP + protein N-phospho-L-histidine.</text>
        <dbReference type="EC" id="2.7.13.3"/>
    </reaction>
</comment>
<dbReference type="Proteomes" id="UP000286954">
    <property type="component" value="Chromosome"/>
</dbReference>
<dbReference type="PROSITE" id="PS50109">
    <property type="entry name" value="HIS_KIN"/>
    <property type="match status" value="1"/>
</dbReference>
<evidence type="ECO:0000256" key="3">
    <source>
        <dbReference type="ARBA" id="ARBA00022553"/>
    </source>
</evidence>
<evidence type="ECO:0000313" key="10">
    <source>
        <dbReference type="Proteomes" id="UP000286954"/>
    </source>
</evidence>
<protein>
    <recommendedName>
        <fullName evidence="2">histidine kinase</fullName>
        <ecNumber evidence="2">2.7.13.3</ecNumber>
    </recommendedName>
</protein>
<dbReference type="EC" id="2.7.13.3" evidence="2"/>
<feature type="domain" description="Histidine kinase" evidence="7">
    <location>
        <begin position="488"/>
        <end position="713"/>
    </location>
</feature>
<evidence type="ECO:0000256" key="4">
    <source>
        <dbReference type="PROSITE-ProRule" id="PRU00169"/>
    </source>
</evidence>
<keyword evidence="9" id="KW-0418">Kinase</keyword>
<dbReference type="PROSITE" id="PS50110">
    <property type="entry name" value="RESPONSE_REGULATORY"/>
    <property type="match status" value="1"/>
</dbReference>
<reference evidence="9 10" key="1">
    <citation type="submission" date="2016-12" db="EMBL/GenBank/DDBJ databases">
        <title>The genome of dimorphic prosthecate Glycocaulis alkaliphilus 6b-8t, isolated from crude oil dictates its adaptability in petroleum environments.</title>
        <authorList>
            <person name="Wu X.-L."/>
            <person name="Geng S."/>
        </authorList>
    </citation>
    <scope>NUCLEOTIDE SEQUENCE [LARGE SCALE GENOMIC DNA]</scope>
    <source>
        <strain evidence="9 10">6B-8</strain>
    </source>
</reference>
<dbReference type="InterPro" id="IPR005467">
    <property type="entry name" value="His_kinase_dom"/>
</dbReference>
<dbReference type="InterPro" id="IPR011006">
    <property type="entry name" value="CheY-like_superfamily"/>
</dbReference>
<dbReference type="Gene3D" id="1.10.287.130">
    <property type="match status" value="1"/>
</dbReference>
<dbReference type="AlphaFoldDB" id="A0A3T0EB74"/>
<dbReference type="Gene3D" id="3.40.50.2300">
    <property type="match status" value="1"/>
</dbReference>
<sequence>MMTDAPARTDKAAKPDPKPAKGSTGPVSVRKQSLPRERQSRITLLARTVFWISGLLALGAAGFSLIAASTAGWHGFVLLSGIAFVAFILMFALAAGESAARSLRIEPAVRPKADALVSAAIDAAGEPILITDVRGRAIWANNAYQKLAKTVMPLTAGIALPAPDRLWPGSSGGALYRLSRAAASGEAARETLTALGESGGGVYSVSIDPVPQGGALWRFTEVRAGDTLEAEAGTPDWAEHAPVGLFMADGEGRVLAANATLRSWLDVPEGQALKVKDFLAGDMAKGFLKTRGEKGVVRLDARLLAREGVESPITLAVEWDEGRPVRARAVVYGLTAAGTPPGVAQMIAQHTGGRTGRTFDDMFASAPFGVARLDGADPARSIIEDANPALVQLSGGAALPGKAFESLFDWSLGDSAEAAFAAAMSGRSEPVALKLKSSDGLRDVHLFLSPARSGKRAAYLVDITALRELEGQYAQAQKLKAVGELVARVAHDFNNFLTAIRLNTDNLLLRHPVGDPTYPDLQNINGVVAQAAGRIKHLLAFARKQTLRVETVDLTETLADTVHLVRQSVEEWVRVEVRHGRDVPLVRIDKDELANALMNLATNARDAMAAKGRGTLTISTEGVDATIVRAAGAPDVKDGPWAAIHVADEGSGMDEATLEKIFEPFFTTKEPGKGTGLGLATVYGIVKQSGGFLFARSKPGEGTTFSIYLPGHTPDAEEIAKTEARKAEVPVQRKPADLAGRGRILLVEDEAPVRTITAATLKKRGYEVEQAEDGEEALAILEERPGEFDLIISDVVMPGLDGPGLLKAATQYLGNARVIFISGYAEEHFSHTLSADLDISFLPKPFSLEALAQRVKDELGR</sequence>
<dbReference type="InterPro" id="IPR036890">
    <property type="entry name" value="HATPase_C_sf"/>
</dbReference>
<gene>
    <name evidence="9" type="ORF">X907_2039</name>
</gene>
<dbReference type="EMBL" id="CP018911">
    <property type="protein sequence ID" value="AZU04562.1"/>
    <property type="molecule type" value="Genomic_DNA"/>
</dbReference>
<dbReference type="GO" id="GO:0000155">
    <property type="term" value="F:phosphorelay sensor kinase activity"/>
    <property type="evidence" value="ECO:0007669"/>
    <property type="project" value="InterPro"/>
</dbReference>
<dbReference type="SMART" id="SM00387">
    <property type="entry name" value="HATPase_c"/>
    <property type="match status" value="1"/>
</dbReference>
<dbReference type="InterPro" id="IPR004358">
    <property type="entry name" value="Sig_transdc_His_kin-like_C"/>
</dbReference>
<dbReference type="SUPFAM" id="SSF55874">
    <property type="entry name" value="ATPase domain of HSP90 chaperone/DNA topoisomerase II/histidine kinase"/>
    <property type="match status" value="1"/>
</dbReference>
<feature type="region of interest" description="Disordered" evidence="5">
    <location>
        <begin position="1"/>
        <end position="34"/>
    </location>
</feature>
<dbReference type="PANTHER" id="PTHR43065:SF42">
    <property type="entry name" value="TWO-COMPONENT SENSOR PPRA"/>
    <property type="match status" value="1"/>
</dbReference>
<feature type="domain" description="Response regulatory" evidence="8">
    <location>
        <begin position="743"/>
        <end position="859"/>
    </location>
</feature>
<evidence type="ECO:0000256" key="2">
    <source>
        <dbReference type="ARBA" id="ARBA00012438"/>
    </source>
</evidence>
<evidence type="ECO:0000256" key="5">
    <source>
        <dbReference type="SAM" id="MobiDB-lite"/>
    </source>
</evidence>
<dbReference type="Gene3D" id="3.30.565.10">
    <property type="entry name" value="Histidine kinase-like ATPase, C-terminal domain"/>
    <property type="match status" value="1"/>
</dbReference>
<accession>A0A3T0EB74</accession>
<dbReference type="InterPro" id="IPR003661">
    <property type="entry name" value="HisK_dim/P_dom"/>
</dbReference>
<dbReference type="InterPro" id="IPR036097">
    <property type="entry name" value="HisK_dim/P_sf"/>
</dbReference>
<dbReference type="Gene3D" id="3.30.450.20">
    <property type="entry name" value="PAS domain"/>
    <property type="match status" value="1"/>
</dbReference>
<keyword evidence="6" id="KW-0472">Membrane</keyword>
<evidence type="ECO:0000259" key="7">
    <source>
        <dbReference type="PROSITE" id="PS50109"/>
    </source>
</evidence>
<dbReference type="InterPro" id="IPR001789">
    <property type="entry name" value="Sig_transdc_resp-reg_receiver"/>
</dbReference>
<feature type="transmembrane region" description="Helical" evidence="6">
    <location>
        <begin position="73"/>
        <end position="95"/>
    </location>
</feature>
<dbReference type="CDD" id="cd00082">
    <property type="entry name" value="HisKA"/>
    <property type="match status" value="1"/>
</dbReference>
<evidence type="ECO:0000313" key="9">
    <source>
        <dbReference type="EMBL" id="AZU04562.1"/>
    </source>
</evidence>
<keyword evidence="3 4" id="KW-0597">Phosphoprotein</keyword>
<feature type="compositionally biased region" description="Basic and acidic residues" evidence="5">
    <location>
        <begin position="7"/>
        <end position="19"/>
    </location>
</feature>
<evidence type="ECO:0000256" key="6">
    <source>
        <dbReference type="SAM" id="Phobius"/>
    </source>
</evidence>
<feature type="modified residue" description="4-aspartylphosphate" evidence="4">
    <location>
        <position position="794"/>
    </location>
</feature>
<keyword evidence="6" id="KW-0812">Transmembrane</keyword>
<name>A0A3T0EB74_9PROT</name>
<dbReference type="SUPFAM" id="SSF47384">
    <property type="entry name" value="Homodimeric domain of signal transducing histidine kinase"/>
    <property type="match status" value="1"/>
</dbReference>
<dbReference type="KEGG" id="gak:X907_2039"/>
<keyword evidence="9" id="KW-0808">Transferase</keyword>
<dbReference type="InterPro" id="IPR000014">
    <property type="entry name" value="PAS"/>
</dbReference>
<keyword evidence="10" id="KW-1185">Reference proteome</keyword>
<dbReference type="SUPFAM" id="SSF52172">
    <property type="entry name" value="CheY-like"/>
    <property type="match status" value="1"/>
</dbReference>
<dbReference type="PRINTS" id="PR00344">
    <property type="entry name" value="BCTRLSENSOR"/>
</dbReference>